<evidence type="ECO:0000313" key="3">
    <source>
        <dbReference type="Proteomes" id="UP000373269"/>
    </source>
</evidence>
<dbReference type="RefSeq" id="WP_283871581.1">
    <property type="nucleotide sequence ID" value="NZ_CP045835.1"/>
</dbReference>
<dbReference type="EMBL" id="CP126101">
    <property type="protein sequence ID" value="WHY53221.1"/>
    <property type="molecule type" value="Genomic_DNA"/>
</dbReference>
<dbReference type="InterPro" id="IPR013078">
    <property type="entry name" value="His_Pase_superF_clade-1"/>
</dbReference>
<dbReference type="Proteomes" id="UP001178322">
    <property type="component" value="Chromosome"/>
</dbReference>
<reference evidence="1 3" key="1">
    <citation type="submission" date="2019-11" db="EMBL/GenBank/DDBJ databases">
        <title>Whole Genome Sequencing and Comparative Genomic Analyses of Lysinibacillus pakistanensis LZH-9, a Halotolerant Strain with Excellent COD Removal Capability.</title>
        <authorList>
            <person name="Zhou H."/>
        </authorList>
    </citation>
    <scope>NUCLEOTIDE SEQUENCE [LARGE SCALE GENOMIC DNA]</scope>
    <source>
        <strain evidence="1 3">LZH-9</strain>
    </source>
</reference>
<reference evidence="2" key="2">
    <citation type="submission" date="2023-05" db="EMBL/GenBank/DDBJ databases">
        <title>Comparative genomics of Bacillaceae isolates and their secondary metabolite potential.</title>
        <authorList>
            <person name="Song L."/>
            <person name="Nielsen L.J."/>
            <person name="Mohite O."/>
            <person name="Xu X."/>
            <person name="Weber T."/>
            <person name="Kovacs A.T."/>
        </authorList>
    </citation>
    <scope>NUCLEOTIDE SEQUENCE</scope>
    <source>
        <strain evidence="2">LY1</strain>
    </source>
</reference>
<accession>A0AAX3WZT0</accession>
<sequence length="182" mass="20559">MNISDLDLWRKGGFILYARHGEATVGIDQQNLCFQDCMSQRNLSEEGRREAIYFGQLLRHWQIPVAPPIIASPFCRTIETAQLAFPTTYIQIDPFWFDIYSLGGKIPPNEQTRILSNLQAVLEKKPPFRMNQVIIAHSFPEGIGLGHISNMGMVVVKPLGAGNGYEIVKKLTLKNLAQLNYQ</sequence>
<proteinExistence type="predicted"/>
<dbReference type="Pfam" id="PF00300">
    <property type="entry name" value="His_Phos_1"/>
    <property type="match status" value="1"/>
</dbReference>
<gene>
    <name evidence="1" type="ORF">GDS87_07800</name>
    <name evidence="2" type="ORF">QNH24_08245</name>
</gene>
<dbReference type="AlphaFoldDB" id="A0AAX3WZT0"/>
<dbReference type="InterPro" id="IPR029033">
    <property type="entry name" value="His_PPase_superfam"/>
</dbReference>
<keyword evidence="3" id="KW-1185">Reference proteome</keyword>
<protein>
    <submittedName>
        <fullName evidence="2">Histidine phosphatase family protein</fullName>
    </submittedName>
</protein>
<organism evidence="2 4">
    <name type="scientific">Lysinibacillus pakistanensis</name>
    <dbReference type="NCBI Taxonomy" id="759811"/>
    <lineage>
        <taxon>Bacteria</taxon>
        <taxon>Bacillati</taxon>
        <taxon>Bacillota</taxon>
        <taxon>Bacilli</taxon>
        <taxon>Bacillales</taxon>
        <taxon>Bacillaceae</taxon>
        <taxon>Lysinibacillus</taxon>
    </lineage>
</organism>
<name>A0AAX3WZT0_9BACI</name>
<evidence type="ECO:0000313" key="4">
    <source>
        <dbReference type="Proteomes" id="UP001178322"/>
    </source>
</evidence>
<dbReference type="Gene3D" id="3.40.50.1240">
    <property type="entry name" value="Phosphoglycerate mutase-like"/>
    <property type="match status" value="1"/>
</dbReference>
<dbReference type="SUPFAM" id="SSF53254">
    <property type="entry name" value="Phosphoglycerate mutase-like"/>
    <property type="match status" value="1"/>
</dbReference>
<evidence type="ECO:0000313" key="2">
    <source>
        <dbReference type="EMBL" id="WHY53221.1"/>
    </source>
</evidence>
<dbReference type="EMBL" id="CP045835">
    <property type="protein sequence ID" value="QGG50867.1"/>
    <property type="molecule type" value="Genomic_DNA"/>
</dbReference>
<dbReference type="Proteomes" id="UP000373269">
    <property type="component" value="Chromosome"/>
</dbReference>
<evidence type="ECO:0000313" key="1">
    <source>
        <dbReference type="EMBL" id="QGG50867.1"/>
    </source>
</evidence>
<dbReference type="CDD" id="cd07040">
    <property type="entry name" value="HP"/>
    <property type="match status" value="1"/>
</dbReference>